<dbReference type="PANTHER" id="PTHR43861:SF6">
    <property type="entry name" value="METHYLTRANSFERASE TYPE 11"/>
    <property type="match status" value="1"/>
</dbReference>
<dbReference type="AlphaFoldDB" id="A0A382VJY7"/>
<dbReference type="SUPFAM" id="SSF53335">
    <property type="entry name" value="S-adenosyl-L-methionine-dependent methyltransferases"/>
    <property type="match status" value="1"/>
</dbReference>
<name>A0A382VJY7_9ZZZZ</name>
<feature type="non-terminal residue" evidence="2">
    <location>
        <position position="184"/>
    </location>
</feature>
<evidence type="ECO:0000313" key="2">
    <source>
        <dbReference type="EMBL" id="SVD46827.1"/>
    </source>
</evidence>
<reference evidence="2" key="1">
    <citation type="submission" date="2018-05" db="EMBL/GenBank/DDBJ databases">
        <authorList>
            <person name="Lanie J.A."/>
            <person name="Ng W.-L."/>
            <person name="Kazmierczak K.M."/>
            <person name="Andrzejewski T.M."/>
            <person name="Davidsen T.M."/>
            <person name="Wayne K.J."/>
            <person name="Tettelin H."/>
            <person name="Glass J.I."/>
            <person name="Rusch D."/>
            <person name="Podicherti R."/>
            <person name="Tsui H.-C.T."/>
            <person name="Winkler M.E."/>
        </authorList>
    </citation>
    <scope>NUCLEOTIDE SEQUENCE</scope>
</reference>
<proteinExistence type="predicted"/>
<protein>
    <recommendedName>
        <fullName evidence="1">Methyltransferase type 11 domain-containing protein</fullName>
    </recommendedName>
</protein>
<accession>A0A382VJY7</accession>
<organism evidence="2">
    <name type="scientific">marine metagenome</name>
    <dbReference type="NCBI Taxonomy" id="408172"/>
    <lineage>
        <taxon>unclassified sequences</taxon>
        <taxon>metagenomes</taxon>
        <taxon>ecological metagenomes</taxon>
    </lineage>
</organism>
<sequence length="184" mass="21415">MKCVLCNSENFKIITKKIRDNIECNVVQCLSCNLVSLENHTKNIIDYDKNYRKTHSPILGKQLSPSEFFDYELPFQEPRVKRIKSLLNSNMDVLEIGSSAGHFLYSIKDYVKSLTGIELDKSFAKFAKNISNFTIYDEPIEKINFNGKKFDIIFLFHVLEHIQNPKNFLLEIKKHLKDSGTIYL</sequence>
<evidence type="ECO:0000259" key="1">
    <source>
        <dbReference type="Pfam" id="PF08241"/>
    </source>
</evidence>
<dbReference type="Gene3D" id="3.40.50.150">
    <property type="entry name" value="Vaccinia Virus protein VP39"/>
    <property type="match status" value="1"/>
</dbReference>
<dbReference type="InterPro" id="IPR013216">
    <property type="entry name" value="Methyltransf_11"/>
</dbReference>
<dbReference type="CDD" id="cd02440">
    <property type="entry name" value="AdoMet_MTases"/>
    <property type="match status" value="1"/>
</dbReference>
<dbReference type="PANTHER" id="PTHR43861">
    <property type="entry name" value="TRANS-ACONITATE 2-METHYLTRANSFERASE-RELATED"/>
    <property type="match status" value="1"/>
</dbReference>
<dbReference type="InterPro" id="IPR029063">
    <property type="entry name" value="SAM-dependent_MTases_sf"/>
</dbReference>
<gene>
    <name evidence="2" type="ORF">METZ01_LOCUS399681</name>
</gene>
<feature type="domain" description="Methyltransferase type 11" evidence="1">
    <location>
        <begin position="94"/>
        <end position="183"/>
    </location>
</feature>
<dbReference type="EMBL" id="UINC01152579">
    <property type="protein sequence ID" value="SVD46827.1"/>
    <property type="molecule type" value="Genomic_DNA"/>
</dbReference>
<dbReference type="Pfam" id="PF08241">
    <property type="entry name" value="Methyltransf_11"/>
    <property type="match status" value="1"/>
</dbReference>
<dbReference type="GO" id="GO:0008757">
    <property type="term" value="F:S-adenosylmethionine-dependent methyltransferase activity"/>
    <property type="evidence" value="ECO:0007669"/>
    <property type="project" value="InterPro"/>
</dbReference>